<evidence type="ECO:0000313" key="3">
    <source>
        <dbReference type="Proteomes" id="UP000228987"/>
    </source>
</evidence>
<evidence type="ECO:0000256" key="1">
    <source>
        <dbReference type="SAM" id="SignalP"/>
    </source>
</evidence>
<evidence type="ECO:0000313" key="2">
    <source>
        <dbReference type="EMBL" id="PCJ39785.1"/>
    </source>
</evidence>
<organism evidence="2 3">
    <name type="scientific">SAR86 cluster bacterium</name>
    <dbReference type="NCBI Taxonomy" id="2030880"/>
    <lineage>
        <taxon>Bacteria</taxon>
        <taxon>Pseudomonadati</taxon>
        <taxon>Pseudomonadota</taxon>
        <taxon>Gammaproteobacteria</taxon>
        <taxon>SAR86 cluster</taxon>
    </lineage>
</organism>
<feature type="signal peptide" evidence="1">
    <location>
        <begin position="1"/>
        <end position="21"/>
    </location>
</feature>
<dbReference type="InterPro" id="IPR046150">
    <property type="entry name" value="DUF6152"/>
</dbReference>
<dbReference type="Proteomes" id="UP000228987">
    <property type="component" value="Unassembled WGS sequence"/>
</dbReference>
<evidence type="ECO:0008006" key="4">
    <source>
        <dbReference type="Google" id="ProtNLM"/>
    </source>
</evidence>
<comment type="caution">
    <text evidence="2">The sequence shown here is derived from an EMBL/GenBank/DDBJ whole genome shotgun (WGS) entry which is preliminary data.</text>
</comment>
<protein>
    <recommendedName>
        <fullName evidence="4">Copper-binding protein</fullName>
    </recommendedName>
</protein>
<feature type="chain" id="PRO_5013218320" description="Copper-binding protein" evidence="1">
    <location>
        <begin position="22"/>
        <end position="128"/>
    </location>
</feature>
<proteinExistence type="predicted"/>
<gene>
    <name evidence="2" type="ORF">COA71_12930</name>
</gene>
<reference evidence="3" key="1">
    <citation type="submission" date="2017-08" db="EMBL/GenBank/DDBJ databases">
        <title>A dynamic microbial community with high functional redundancy inhabits the cold, oxic subseafloor aquifer.</title>
        <authorList>
            <person name="Tully B.J."/>
            <person name="Wheat C.G."/>
            <person name="Glazer B.T."/>
            <person name="Huber J.A."/>
        </authorList>
    </citation>
    <scope>NUCLEOTIDE SEQUENCE [LARGE SCALE GENOMIC DNA]</scope>
</reference>
<keyword evidence="1" id="KW-0732">Signal</keyword>
<dbReference type="EMBL" id="NVWI01000012">
    <property type="protein sequence ID" value="PCJ39785.1"/>
    <property type="molecule type" value="Genomic_DNA"/>
</dbReference>
<accession>A0A2A5C866</accession>
<name>A0A2A5C866_9GAMM</name>
<dbReference type="Pfam" id="PF19649">
    <property type="entry name" value="DUF6152"/>
    <property type="match status" value="1"/>
</dbReference>
<sequence length="128" mass="14348">MKKILLILSLSLMGISSGGVAHHSTNLGYDTSIENFEVTGEFIGFRWVNPHVLMQVRVSNQAGEEEIWTAETHGASVLGRFGWRPNMFEPGQELTIIGNPPRREDDHIVHIQYIETTDGEIYSPNQAN</sequence>
<dbReference type="AlphaFoldDB" id="A0A2A5C866"/>